<organism evidence="5 6">
    <name type="scientific">Paractinoplanes rhizophilus</name>
    <dbReference type="NCBI Taxonomy" id="1416877"/>
    <lineage>
        <taxon>Bacteria</taxon>
        <taxon>Bacillati</taxon>
        <taxon>Actinomycetota</taxon>
        <taxon>Actinomycetes</taxon>
        <taxon>Micromonosporales</taxon>
        <taxon>Micromonosporaceae</taxon>
        <taxon>Paractinoplanes</taxon>
    </lineage>
</organism>
<keyword evidence="3" id="KW-0597">Phosphoprotein</keyword>
<dbReference type="Gene3D" id="3.30.300.30">
    <property type="match status" value="1"/>
</dbReference>
<name>A0ABW2HVX7_9ACTN</name>
<reference evidence="6" key="1">
    <citation type="journal article" date="2019" name="Int. J. Syst. Evol. Microbiol.">
        <title>The Global Catalogue of Microorganisms (GCM) 10K type strain sequencing project: providing services to taxonomists for standard genome sequencing and annotation.</title>
        <authorList>
            <consortium name="The Broad Institute Genomics Platform"/>
            <consortium name="The Broad Institute Genome Sequencing Center for Infectious Disease"/>
            <person name="Wu L."/>
            <person name="Ma J."/>
        </authorList>
    </citation>
    <scope>NUCLEOTIDE SEQUENCE [LARGE SCALE GENOMIC DNA]</scope>
    <source>
        <strain evidence="6">XZYJT-10</strain>
    </source>
</reference>
<dbReference type="InterPro" id="IPR001242">
    <property type="entry name" value="Condensation_dom"/>
</dbReference>
<protein>
    <submittedName>
        <fullName evidence="5">Amino acid adenylation domain-containing protein</fullName>
    </submittedName>
</protein>
<dbReference type="Pfam" id="PF00501">
    <property type="entry name" value="AMP-binding"/>
    <property type="match status" value="1"/>
</dbReference>
<dbReference type="EMBL" id="JBHTBJ010000021">
    <property type="protein sequence ID" value="MFC7277323.1"/>
    <property type="molecule type" value="Genomic_DNA"/>
</dbReference>
<dbReference type="CDD" id="cd05930">
    <property type="entry name" value="A_NRPS"/>
    <property type="match status" value="1"/>
</dbReference>
<comment type="cofactor">
    <cofactor evidence="1">
        <name>pantetheine 4'-phosphate</name>
        <dbReference type="ChEBI" id="CHEBI:47942"/>
    </cofactor>
</comment>
<sequence>MTELRRQDRVANLSDARRALLQLQLRESREAKAARERIRRVPRTGRLPLSFAQQRLWFLDQFAPGLPVYNSPLPLRLRGPLRPDVLGRALTRLVQRHEIMRTRYLAENGVPYQVIDEAPDEVPMRLIDLSGQDDREQRMLELVRAEARRPFDLGTDPSLRASLVRLGADDHVVMLGLHHITTDGWSTGILAAELVRLYLAFAAGAPDPLPELAVQYADYACWQREMLTGDEKDKHLAYWTQRLHDAPELDFPSDRARPAAPSWSGSIVGATLPEQLRADLTALARGEQATLLAVLLAGFTAVLNRYTAQDDLVIGSVFSGRTRSEIEPLIGFFSNSLVLRTDLSGDPTFRQLLGRVNENVLGAHFHQELPFGTLVEALRPDRDPSRNPLFQISFTLQNTQAESLSLGDVQVDFVPLTVGTARFDLAFQLTEVAGKGFTVWIEYSTELFDEARMRRLIRHYETLLAAAVREPDTPLSRLALLDDAELAQVVGAWNDTTTAYDTADLCLHQMFERQVDARPDHPASRFEGAELSYRDLDVRANRLAHHLRALGSGPDRVIGLLVERGFGVPTGQLGILKSGGAYLPLDPTYPDNRIAYQLRDAACTVVVTTRDLRDRLPEGVTAVCLDDPATAAALRALPAGRPETPATPGNLAYLIYTSGSTGRPKGVLVEHRSAVNFTTLITELFGVAPDYRVLQFANPAFDVSVFEIYSALCGGGTLVGAPREVLHDPGRLAGLLRDERITMADIPPSVLALMDGASFPDLRVLFVGLEPYPGDLVNSWNVEYRQFHNGYGPTEATVACINYHCPHEPLTDSPPIGVNLPNYTAYVLDRSGNPVPVGVPGELYVGGAGVARGYLNAPGLTARKFVPDPFGTSPGARLYRTGDLATWRDDGNLVFLGRVDAQVKIRGLRVEPSEIEHVLTAHPAVQQAVVVAHTGEDGAVALVAYVVAAPGGTPDVESVRAHLAAELPAYMIPSVYVPLTALPLSASGKLDRSRLPAPAAAAPVAEFVAPSTPTEVTLAEIWHALIGADRIGVHDNFFSLGGNSLQATQLVSRVRDAFSVTLDLRTLFTNATIAGLAGLIEEQELADVSEEELLALLSNVEQLPEDEAQKRLEH</sequence>
<evidence type="ECO:0000256" key="3">
    <source>
        <dbReference type="ARBA" id="ARBA00022553"/>
    </source>
</evidence>
<dbReference type="Pfam" id="PF00668">
    <property type="entry name" value="Condensation"/>
    <property type="match status" value="1"/>
</dbReference>
<dbReference type="NCBIfam" id="TIGR01733">
    <property type="entry name" value="AA-adenyl-dom"/>
    <property type="match status" value="1"/>
</dbReference>
<evidence type="ECO:0000256" key="1">
    <source>
        <dbReference type="ARBA" id="ARBA00001957"/>
    </source>
</evidence>
<evidence type="ECO:0000259" key="4">
    <source>
        <dbReference type="PROSITE" id="PS50075"/>
    </source>
</evidence>
<dbReference type="InterPro" id="IPR045851">
    <property type="entry name" value="AMP-bd_C_sf"/>
</dbReference>
<dbReference type="CDD" id="cd19531">
    <property type="entry name" value="LCL_NRPS-like"/>
    <property type="match status" value="1"/>
</dbReference>
<dbReference type="InterPro" id="IPR042099">
    <property type="entry name" value="ANL_N_sf"/>
</dbReference>
<dbReference type="InterPro" id="IPR006162">
    <property type="entry name" value="Ppantetheine_attach_site"/>
</dbReference>
<feature type="domain" description="Carrier" evidence="4">
    <location>
        <begin position="1009"/>
        <end position="1084"/>
    </location>
</feature>
<dbReference type="Pfam" id="PF00550">
    <property type="entry name" value="PP-binding"/>
    <property type="match status" value="1"/>
</dbReference>
<dbReference type="SUPFAM" id="SSF52777">
    <property type="entry name" value="CoA-dependent acyltransferases"/>
    <property type="match status" value="2"/>
</dbReference>
<keyword evidence="6" id="KW-1185">Reference proteome</keyword>
<dbReference type="Gene3D" id="3.30.559.30">
    <property type="entry name" value="Nonribosomal peptide synthetase, condensation domain"/>
    <property type="match status" value="1"/>
</dbReference>
<accession>A0ABW2HVX7</accession>
<dbReference type="Pfam" id="PF13193">
    <property type="entry name" value="AMP-binding_C"/>
    <property type="match status" value="1"/>
</dbReference>
<dbReference type="InterPro" id="IPR020845">
    <property type="entry name" value="AMP-binding_CS"/>
</dbReference>
<dbReference type="Proteomes" id="UP001596548">
    <property type="component" value="Unassembled WGS sequence"/>
</dbReference>
<dbReference type="InterPro" id="IPR036736">
    <property type="entry name" value="ACP-like_sf"/>
</dbReference>
<dbReference type="SUPFAM" id="SSF47336">
    <property type="entry name" value="ACP-like"/>
    <property type="match status" value="1"/>
</dbReference>
<dbReference type="RefSeq" id="WP_378972751.1">
    <property type="nucleotide sequence ID" value="NZ_JBHTBJ010000021.1"/>
</dbReference>
<dbReference type="InterPro" id="IPR023213">
    <property type="entry name" value="CAT-like_dom_sf"/>
</dbReference>
<dbReference type="InterPro" id="IPR020806">
    <property type="entry name" value="PKS_PP-bd"/>
</dbReference>
<evidence type="ECO:0000256" key="2">
    <source>
        <dbReference type="ARBA" id="ARBA00022450"/>
    </source>
</evidence>
<dbReference type="PROSITE" id="PS50075">
    <property type="entry name" value="CARRIER"/>
    <property type="match status" value="1"/>
</dbReference>
<gene>
    <name evidence="5" type="ORF">ACFQS1_25300</name>
</gene>
<dbReference type="InterPro" id="IPR025110">
    <property type="entry name" value="AMP-bd_C"/>
</dbReference>
<dbReference type="Gene3D" id="1.10.1200.10">
    <property type="entry name" value="ACP-like"/>
    <property type="match status" value="1"/>
</dbReference>
<dbReference type="InterPro" id="IPR009081">
    <property type="entry name" value="PP-bd_ACP"/>
</dbReference>
<dbReference type="SMART" id="SM00823">
    <property type="entry name" value="PKS_PP"/>
    <property type="match status" value="1"/>
</dbReference>
<dbReference type="InterPro" id="IPR010071">
    <property type="entry name" value="AA_adenyl_dom"/>
</dbReference>
<keyword evidence="2" id="KW-0596">Phosphopantetheine</keyword>
<evidence type="ECO:0000313" key="6">
    <source>
        <dbReference type="Proteomes" id="UP001596548"/>
    </source>
</evidence>
<dbReference type="SUPFAM" id="SSF56801">
    <property type="entry name" value="Acetyl-CoA synthetase-like"/>
    <property type="match status" value="1"/>
</dbReference>
<comment type="caution">
    <text evidence="5">The sequence shown here is derived from an EMBL/GenBank/DDBJ whole genome shotgun (WGS) entry which is preliminary data.</text>
</comment>
<dbReference type="PROSITE" id="PS00455">
    <property type="entry name" value="AMP_BINDING"/>
    <property type="match status" value="1"/>
</dbReference>
<dbReference type="PANTHER" id="PTHR45527">
    <property type="entry name" value="NONRIBOSOMAL PEPTIDE SYNTHETASE"/>
    <property type="match status" value="1"/>
</dbReference>
<dbReference type="Gene3D" id="3.30.559.10">
    <property type="entry name" value="Chloramphenicol acetyltransferase-like domain"/>
    <property type="match status" value="1"/>
</dbReference>
<dbReference type="InterPro" id="IPR000873">
    <property type="entry name" value="AMP-dep_synth/lig_dom"/>
</dbReference>
<dbReference type="Gene3D" id="3.40.50.12780">
    <property type="entry name" value="N-terminal domain of ligase-like"/>
    <property type="match status" value="1"/>
</dbReference>
<dbReference type="PANTHER" id="PTHR45527:SF1">
    <property type="entry name" value="FATTY ACID SYNTHASE"/>
    <property type="match status" value="1"/>
</dbReference>
<proteinExistence type="predicted"/>
<dbReference type="PROSITE" id="PS00012">
    <property type="entry name" value="PHOSPHOPANTETHEINE"/>
    <property type="match status" value="1"/>
</dbReference>
<evidence type="ECO:0000313" key="5">
    <source>
        <dbReference type="EMBL" id="MFC7277323.1"/>
    </source>
</evidence>